<organism evidence="2 3">
    <name type="scientific">Rhodospira trueperi</name>
    <dbReference type="NCBI Taxonomy" id="69960"/>
    <lineage>
        <taxon>Bacteria</taxon>
        <taxon>Pseudomonadati</taxon>
        <taxon>Pseudomonadota</taxon>
        <taxon>Alphaproteobacteria</taxon>
        <taxon>Rhodospirillales</taxon>
        <taxon>Rhodospirillaceae</taxon>
        <taxon>Rhodospira</taxon>
    </lineage>
</organism>
<accession>A0A1G7HBV0</accession>
<proteinExistence type="predicted"/>
<dbReference type="RefSeq" id="WP_245699276.1">
    <property type="nucleotide sequence ID" value="NZ_FNAP01000019.1"/>
</dbReference>
<dbReference type="Pfam" id="PF13614">
    <property type="entry name" value="AAA_31"/>
    <property type="match status" value="1"/>
</dbReference>
<dbReference type="InterPro" id="IPR027417">
    <property type="entry name" value="P-loop_NTPase"/>
</dbReference>
<dbReference type="PANTHER" id="PTHR13696:SF52">
    <property type="entry name" value="PARA FAMILY PROTEIN CT_582"/>
    <property type="match status" value="1"/>
</dbReference>
<feature type="domain" description="AAA" evidence="1">
    <location>
        <begin position="16"/>
        <end position="188"/>
    </location>
</feature>
<sequence length="283" mass="30755">MAEERGRVMTASDKAIVAVANRKGGTGKTTTTVNLSVEWARQGWRTLVIDLDSQGHTGLGLGVDGAANPAATVHHLFRDPAVPLETLCSRTEVEGLTVCPADPGFDGQIAGAVDPFLLRRCLEQADAPRFDRVVIDTPPTSGAALLIAFVAATGILVPSPPDFLAAEGIRQLSQLFYTVATRHNPDLTRFAILPVMHDPRLRMHRTVMQDLERQFGRTRMLRGIRTDIKLAEAFGAGQPIQVFNRRSRGGLDYHLLAEELDAAWSWAPAIKKDAVHEIGSPGR</sequence>
<dbReference type="InterPro" id="IPR025669">
    <property type="entry name" value="AAA_dom"/>
</dbReference>
<name>A0A1G7HBV0_9PROT</name>
<dbReference type="AlphaFoldDB" id="A0A1G7HBV0"/>
<dbReference type="CDD" id="cd02042">
    <property type="entry name" value="ParAB_family"/>
    <property type="match status" value="1"/>
</dbReference>
<dbReference type="PANTHER" id="PTHR13696">
    <property type="entry name" value="P-LOOP CONTAINING NUCLEOSIDE TRIPHOSPHATE HYDROLASE"/>
    <property type="match status" value="1"/>
</dbReference>
<dbReference type="InterPro" id="IPR050678">
    <property type="entry name" value="DNA_Partitioning_ATPase"/>
</dbReference>
<evidence type="ECO:0000313" key="3">
    <source>
        <dbReference type="Proteomes" id="UP000199412"/>
    </source>
</evidence>
<dbReference type="EMBL" id="FNAP01000019">
    <property type="protein sequence ID" value="SDE97589.1"/>
    <property type="molecule type" value="Genomic_DNA"/>
</dbReference>
<protein>
    <submittedName>
        <fullName evidence="2">Chromosome partitioning protein</fullName>
    </submittedName>
</protein>
<reference evidence="2 3" key="1">
    <citation type="submission" date="2016-10" db="EMBL/GenBank/DDBJ databases">
        <authorList>
            <person name="de Groot N.N."/>
        </authorList>
    </citation>
    <scope>NUCLEOTIDE SEQUENCE [LARGE SCALE GENOMIC DNA]</scope>
    <source>
        <strain evidence="2 3">ATCC 700224</strain>
    </source>
</reference>
<dbReference type="STRING" id="69960.SAMN05421720_11927"/>
<keyword evidence="3" id="KW-1185">Reference proteome</keyword>
<evidence type="ECO:0000259" key="1">
    <source>
        <dbReference type="Pfam" id="PF13614"/>
    </source>
</evidence>
<gene>
    <name evidence="2" type="ORF">SAMN05421720_11927</name>
</gene>
<dbReference type="SUPFAM" id="SSF52540">
    <property type="entry name" value="P-loop containing nucleoside triphosphate hydrolases"/>
    <property type="match status" value="1"/>
</dbReference>
<dbReference type="Gene3D" id="3.40.50.300">
    <property type="entry name" value="P-loop containing nucleotide triphosphate hydrolases"/>
    <property type="match status" value="1"/>
</dbReference>
<evidence type="ECO:0000313" key="2">
    <source>
        <dbReference type="EMBL" id="SDE97589.1"/>
    </source>
</evidence>
<dbReference type="Proteomes" id="UP000199412">
    <property type="component" value="Unassembled WGS sequence"/>
</dbReference>